<dbReference type="AlphaFoldDB" id="A0AAN8I7X5"/>
<reference evidence="4 5" key="1">
    <citation type="submission" date="2022-12" db="EMBL/GenBank/DDBJ databases">
        <title>Genomic features and morphological characterization of a novel Knufia sp. strain isolated from spacecraft assembly facility.</title>
        <authorList>
            <person name="Teixeira M."/>
            <person name="Chander A.M."/>
            <person name="Stajich J.E."/>
            <person name="Venkateswaran K."/>
        </authorList>
    </citation>
    <scope>NUCLEOTIDE SEQUENCE [LARGE SCALE GENOMIC DNA]</scope>
    <source>
        <strain evidence="4 5">FJI-L2-BK-P2</strain>
    </source>
</reference>
<evidence type="ECO:0000256" key="1">
    <source>
        <dbReference type="SAM" id="MobiDB-lite"/>
    </source>
</evidence>
<name>A0AAN8I7X5_9EURO</name>
<comment type="caution">
    <text evidence="4">The sequence shown here is derived from an EMBL/GenBank/DDBJ whole genome shotgun (WGS) entry which is preliminary data.</text>
</comment>
<feature type="domain" description="WSC" evidence="3">
    <location>
        <begin position="563"/>
        <end position="659"/>
    </location>
</feature>
<dbReference type="InterPro" id="IPR002889">
    <property type="entry name" value="WSC_carb-bd"/>
</dbReference>
<dbReference type="PANTHER" id="PTHR43662">
    <property type="match status" value="1"/>
</dbReference>
<sequence>MPLTTSLGYLSLLAAPAAAFWRLPCKSTLVVERADPIVAPGNISGHVHQIMGGNGFDFEMDFADTQDSSCTSCTVHGDFSNYWTPVLYYQHEDGTFVKVDQVGGGLVYYLQRSGPNNDKLEAFPEGLRMISGDPFKRSPGDDFASQAISYNCLDYKKNPGNPETPGFPNINCPDGLRTQVFFPSCWDGVNLDSADHKSHMSFPIGSYNDGSCPDTHPRHLVSIFYEIIWDTNKFSDKWHGNSQPFLWAQGDPTGYGFHGDFLMGWDKAILQKAVDECTNDSGRVEDCPVFELYPDSTAEGCKLPSRIDEDIQGPFAQLPGCNPVQSGPDKATPVTNCASNSTIGEGKSFFKDLTSSGWGYQGCGKDDYYSRALTGATTSQDDMTNEQCVQFCGDKGFSIAGSEYGKECYCANEIPSAAAPVPGVVGNCNMPCAGDDTQMCGASGSLSLYQKCTGGTCSNSADVGGTKPAAGSSSSAVSAPSSSASAAPSSTGTSVSASASVSIGNPSSGNAVTKVQSTSTSATAAPTETNTASSPSGGSNANPSSSSSASPSTPTNPTTLTPSWSYLTCLPDTITTRTLPKLAPYTLNNSLVTSTSCVSWCASNGYILAGTEYGGECWCGSDMPSDMTGVDEAKCDMACKGDESQKCGGAGVLSLYGVDTAVTKRASWMKRGVEEVKGHMKRHGHGDMSRQHARRFGGWA</sequence>
<dbReference type="PANTHER" id="PTHR43662:SF3">
    <property type="entry name" value="DOMAIN PROTEIN, PUTATIVE (AFU_ORTHOLOGUE AFUA_6G11970)-RELATED"/>
    <property type="match status" value="1"/>
</dbReference>
<proteinExistence type="predicted"/>
<feature type="compositionally biased region" description="Low complexity" evidence="1">
    <location>
        <begin position="517"/>
        <end position="561"/>
    </location>
</feature>
<evidence type="ECO:0000259" key="3">
    <source>
        <dbReference type="PROSITE" id="PS51212"/>
    </source>
</evidence>
<dbReference type="Pfam" id="PF09362">
    <property type="entry name" value="DUF1996"/>
    <property type="match status" value="1"/>
</dbReference>
<dbReference type="InterPro" id="IPR018535">
    <property type="entry name" value="DUF1996"/>
</dbReference>
<keyword evidence="5" id="KW-1185">Reference proteome</keyword>
<protein>
    <recommendedName>
        <fullName evidence="3">WSC domain-containing protein</fullName>
    </recommendedName>
</protein>
<dbReference type="EMBL" id="JAKLMC020000001">
    <property type="protein sequence ID" value="KAK5958697.1"/>
    <property type="molecule type" value="Genomic_DNA"/>
</dbReference>
<dbReference type="Pfam" id="PF01822">
    <property type="entry name" value="WSC"/>
    <property type="match status" value="2"/>
</dbReference>
<dbReference type="Proteomes" id="UP001316803">
    <property type="component" value="Unassembled WGS sequence"/>
</dbReference>
<evidence type="ECO:0000256" key="2">
    <source>
        <dbReference type="SAM" id="SignalP"/>
    </source>
</evidence>
<evidence type="ECO:0000313" key="4">
    <source>
        <dbReference type="EMBL" id="KAK5958697.1"/>
    </source>
</evidence>
<organism evidence="4 5">
    <name type="scientific">Knufia fluminis</name>
    <dbReference type="NCBI Taxonomy" id="191047"/>
    <lineage>
        <taxon>Eukaryota</taxon>
        <taxon>Fungi</taxon>
        <taxon>Dikarya</taxon>
        <taxon>Ascomycota</taxon>
        <taxon>Pezizomycotina</taxon>
        <taxon>Eurotiomycetes</taxon>
        <taxon>Chaetothyriomycetidae</taxon>
        <taxon>Chaetothyriales</taxon>
        <taxon>Trichomeriaceae</taxon>
        <taxon>Knufia</taxon>
    </lineage>
</organism>
<keyword evidence="2" id="KW-0732">Signal</keyword>
<feature type="chain" id="PRO_5043014048" description="WSC domain-containing protein" evidence="2">
    <location>
        <begin position="20"/>
        <end position="700"/>
    </location>
</feature>
<feature type="compositionally biased region" description="Polar residues" evidence="1">
    <location>
        <begin position="503"/>
        <end position="516"/>
    </location>
</feature>
<feature type="region of interest" description="Disordered" evidence="1">
    <location>
        <begin position="464"/>
        <end position="561"/>
    </location>
</feature>
<dbReference type="PROSITE" id="PS51212">
    <property type="entry name" value="WSC"/>
    <property type="match status" value="2"/>
</dbReference>
<dbReference type="SMART" id="SM00321">
    <property type="entry name" value="WSC"/>
    <property type="match status" value="2"/>
</dbReference>
<gene>
    <name evidence="4" type="ORF">OHC33_000540</name>
</gene>
<feature type="domain" description="WSC" evidence="3">
    <location>
        <begin position="357"/>
        <end position="452"/>
    </location>
</feature>
<feature type="signal peptide" evidence="2">
    <location>
        <begin position="1"/>
        <end position="19"/>
    </location>
</feature>
<accession>A0AAN8I7X5</accession>
<feature type="compositionally biased region" description="Low complexity" evidence="1">
    <location>
        <begin position="468"/>
        <end position="502"/>
    </location>
</feature>
<evidence type="ECO:0000313" key="5">
    <source>
        <dbReference type="Proteomes" id="UP001316803"/>
    </source>
</evidence>